<evidence type="ECO:0000313" key="4">
    <source>
        <dbReference type="WBParaSite" id="TCLT_0000239801-mRNA-1"/>
    </source>
</evidence>
<protein>
    <submittedName>
        <fullName evidence="4">RPA_interact_N domain-containing protein</fullName>
    </submittedName>
</protein>
<organism evidence="4">
    <name type="scientific">Thelazia callipaeda</name>
    <name type="common">Oriental eyeworm</name>
    <name type="synonym">Parasitic nematode</name>
    <dbReference type="NCBI Taxonomy" id="103827"/>
    <lineage>
        <taxon>Eukaryota</taxon>
        <taxon>Metazoa</taxon>
        <taxon>Ecdysozoa</taxon>
        <taxon>Nematoda</taxon>
        <taxon>Chromadorea</taxon>
        <taxon>Rhabditida</taxon>
        <taxon>Spirurina</taxon>
        <taxon>Spiruromorpha</taxon>
        <taxon>Thelazioidea</taxon>
        <taxon>Thelaziidae</taxon>
        <taxon>Thelazia</taxon>
    </lineage>
</organism>
<reference evidence="4" key="1">
    <citation type="submission" date="2017-02" db="UniProtKB">
        <authorList>
            <consortium name="WormBaseParasite"/>
        </authorList>
    </citation>
    <scope>IDENTIFICATION</scope>
</reference>
<keyword evidence="3" id="KW-1185">Reference proteome</keyword>
<feature type="region of interest" description="Disordered" evidence="1">
    <location>
        <begin position="1"/>
        <end position="21"/>
    </location>
</feature>
<dbReference type="OrthoDB" id="5784511at2759"/>
<dbReference type="EMBL" id="UYYF01000483">
    <property type="protein sequence ID" value="VDM98332.1"/>
    <property type="molecule type" value="Genomic_DNA"/>
</dbReference>
<dbReference type="Proteomes" id="UP000276776">
    <property type="component" value="Unassembled WGS sequence"/>
</dbReference>
<evidence type="ECO:0000313" key="3">
    <source>
        <dbReference type="Proteomes" id="UP000276776"/>
    </source>
</evidence>
<dbReference type="AlphaFoldDB" id="A0A0N5CQ98"/>
<evidence type="ECO:0000256" key="1">
    <source>
        <dbReference type="SAM" id="MobiDB-lite"/>
    </source>
</evidence>
<feature type="compositionally biased region" description="Polar residues" evidence="1">
    <location>
        <begin position="1"/>
        <end position="20"/>
    </location>
</feature>
<evidence type="ECO:0000313" key="2">
    <source>
        <dbReference type="EMBL" id="VDM98332.1"/>
    </source>
</evidence>
<accession>A0A0N5CQ98</accession>
<sequence>MSSRSDLPSSSAQLQQQCVSPRQHLYKKKNSDWKTELRQKFLRHLQVGRQRFFDRRRNEHKSLNEKMLIDKIIQDEICSLKSSEHITDSELNDAIQEYEQFRDDFIQQQIEDMIINEQEQLQDLIKAEDSVLCPGCQSKYEIHAFNTFLGFS</sequence>
<dbReference type="WBParaSite" id="TCLT_0000239801-mRNA-1">
    <property type="protein sequence ID" value="TCLT_0000239801-mRNA-1"/>
    <property type="gene ID" value="TCLT_0000239801"/>
</dbReference>
<dbReference type="STRING" id="103827.A0A0N5CQ98"/>
<proteinExistence type="predicted"/>
<name>A0A0N5CQ98_THECL</name>
<reference evidence="2 3" key="2">
    <citation type="submission" date="2018-11" db="EMBL/GenBank/DDBJ databases">
        <authorList>
            <consortium name="Pathogen Informatics"/>
        </authorList>
    </citation>
    <scope>NUCLEOTIDE SEQUENCE [LARGE SCALE GENOMIC DNA]</scope>
</reference>
<gene>
    <name evidence="2" type="ORF">TCLT_LOCUS2399</name>
</gene>